<evidence type="ECO:0000313" key="2">
    <source>
        <dbReference type="EMBL" id="MBB5293243.1"/>
    </source>
</evidence>
<organism evidence="3 4">
    <name type="scientific">Deinococcus metallilatus</name>
    <dbReference type="NCBI Taxonomy" id="1211322"/>
    <lineage>
        <taxon>Bacteria</taxon>
        <taxon>Thermotogati</taxon>
        <taxon>Deinococcota</taxon>
        <taxon>Deinococci</taxon>
        <taxon>Deinococcales</taxon>
        <taxon>Deinococcaceae</taxon>
        <taxon>Deinococcus</taxon>
    </lineage>
</organism>
<proteinExistence type="predicted"/>
<dbReference type="GO" id="GO:0006950">
    <property type="term" value="P:response to stress"/>
    <property type="evidence" value="ECO:0007669"/>
    <property type="project" value="TreeGrafter"/>
</dbReference>
<dbReference type="SMART" id="SM00347">
    <property type="entry name" value="HTH_MARR"/>
    <property type="match status" value="1"/>
</dbReference>
<name>A0AAJ5F5X7_9DEIO</name>
<accession>A0AAJ5F5X7</accession>
<feature type="domain" description="HTH marR-type" evidence="1">
    <location>
        <begin position="28"/>
        <end position="163"/>
    </location>
</feature>
<dbReference type="PANTHER" id="PTHR33164:SF104">
    <property type="entry name" value="TRANSCRIPTIONAL REGULATORY PROTEIN"/>
    <property type="match status" value="1"/>
</dbReference>
<gene>
    <name evidence="3" type="ORF">FCS05_00465</name>
    <name evidence="2" type="ORF">HNQ10_000056</name>
</gene>
<dbReference type="EMBL" id="JACHFV010000001">
    <property type="protein sequence ID" value="MBB5293243.1"/>
    <property type="molecule type" value="Genomic_DNA"/>
</dbReference>
<protein>
    <submittedName>
        <fullName evidence="2 3">MarR family transcriptional regulator</fullName>
    </submittedName>
</protein>
<dbReference type="SUPFAM" id="SSF46785">
    <property type="entry name" value="Winged helix' DNA-binding domain"/>
    <property type="match status" value="1"/>
</dbReference>
<dbReference type="InterPro" id="IPR000835">
    <property type="entry name" value="HTH_MarR-typ"/>
</dbReference>
<dbReference type="PRINTS" id="PR00598">
    <property type="entry name" value="HTHMARR"/>
</dbReference>
<dbReference type="PROSITE" id="PS50995">
    <property type="entry name" value="HTH_MARR_2"/>
    <property type="match status" value="1"/>
</dbReference>
<evidence type="ECO:0000313" key="5">
    <source>
        <dbReference type="Proteomes" id="UP000536909"/>
    </source>
</evidence>
<dbReference type="Proteomes" id="UP000536909">
    <property type="component" value="Unassembled WGS sequence"/>
</dbReference>
<evidence type="ECO:0000259" key="1">
    <source>
        <dbReference type="PROSITE" id="PS50995"/>
    </source>
</evidence>
<dbReference type="Pfam" id="PF12802">
    <property type="entry name" value="MarR_2"/>
    <property type="match status" value="1"/>
</dbReference>
<dbReference type="AlphaFoldDB" id="A0AAJ5F5X7"/>
<dbReference type="PANTHER" id="PTHR33164">
    <property type="entry name" value="TRANSCRIPTIONAL REGULATOR, MARR FAMILY"/>
    <property type="match status" value="1"/>
</dbReference>
<reference evidence="2 5" key="2">
    <citation type="submission" date="2020-08" db="EMBL/GenBank/DDBJ databases">
        <title>Genomic Encyclopedia of Type Strains, Phase IV (KMG-IV): sequencing the most valuable type-strain genomes for metagenomic binning, comparative biology and taxonomic classification.</title>
        <authorList>
            <person name="Goeker M."/>
        </authorList>
    </citation>
    <scope>NUCLEOTIDE SEQUENCE [LARGE SCALE GENOMIC DNA]</scope>
    <source>
        <strain evidence="2 5">DSM 105434</strain>
    </source>
</reference>
<dbReference type="GO" id="GO:0003700">
    <property type="term" value="F:DNA-binding transcription factor activity"/>
    <property type="evidence" value="ECO:0007669"/>
    <property type="project" value="InterPro"/>
</dbReference>
<sequence>MAPPQTSDLLERIRQDWAQTQPDLDPGPMLPLLLLGRLHTALVRQIETTYQPAGINPAGWDLLLTLYRSAPPEGLTPTQLTDLTAISGPSITNRVDRLVQKGLAERLASESDRRSVQVRLTPAGRALVEELLPHHVANEARILSALTPAETQTLERLALKLLAELEAPEPLETPAH</sequence>
<keyword evidence="2" id="KW-0238">DNA-binding</keyword>
<dbReference type="InterPro" id="IPR036390">
    <property type="entry name" value="WH_DNA-bd_sf"/>
</dbReference>
<dbReference type="RefSeq" id="WP_129117311.1">
    <property type="nucleotide sequence ID" value="NZ_BSUI01000012.1"/>
</dbReference>
<reference evidence="3 4" key="1">
    <citation type="submission" date="2019-04" db="EMBL/GenBank/DDBJ databases">
        <title>Deinococcus metalilatus MA1002 mutant No.5.</title>
        <authorList>
            <person name="Park W."/>
            <person name="Park C."/>
        </authorList>
    </citation>
    <scope>NUCLEOTIDE SEQUENCE [LARGE SCALE GENOMIC DNA]</scope>
    <source>
        <strain evidence="3 4">MA1002-m5</strain>
    </source>
</reference>
<keyword evidence="5" id="KW-1185">Reference proteome</keyword>
<dbReference type="Proteomes" id="UP000308000">
    <property type="component" value="Unassembled WGS sequence"/>
</dbReference>
<dbReference type="InterPro" id="IPR036388">
    <property type="entry name" value="WH-like_DNA-bd_sf"/>
</dbReference>
<comment type="caution">
    <text evidence="3">The sequence shown here is derived from an EMBL/GenBank/DDBJ whole genome shotgun (WGS) entry which is preliminary data.</text>
</comment>
<dbReference type="InterPro" id="IPR039422">
    <property type="entry name" value="MarR/SlyA-like"/>
</dbReference>
<evidence type="ECO:0000313" key="4">
    <source>
        <dbReference type="Proteomes" id="UP000308000"/>
    </source>
</evidence>
<evidence type="ECO:0000313" key="3">
    <source>
        <dbReference type="EMBL" id="TLK31977.1"/>
    </source>
</evidence>
<dbReference type="GO" id="GO:0003677">
    <property type="term" value="F:DNA binding"/>
    <property type="evidence" value="ECO:0007669"/>
    <property type="project" value="UniProtKB-KW"/>
</dbReference>
<dbReference type="EMBL" id="VBRC01000001">
    <property type="protein sequence ID" value="TLK31977.1"/>
    <property type="molecule type" value="Genomic_DNA"/>
</dbReference>
<dbReference type="Gene3D" id="1.10.10.10">
    <property type="entry name" value="Winged helix-like DNA-binding domain superfamily/Winged helix DNA-binding domain"/>
    <property type="match status" value="1"/>
</dbReference>